<evidence type="ECO:0008006" key="4">
    <source>
        <dbReference type="Google" id="ProtNLM"/>
    </source>
</evidence>
<proteinExistence type="predicted"/>
<sequence>MRDLSCWLVLVVAAVALDALRPASAQTQRPPDAIAVLSGAEDCDQLRKQLGRDGVWVSRYAVVGGRNSFASSSYNGSGSACFRSIQQCERFLTEVALDYQLAEAGGDCRKGQ</sequence>
<feature type="chain" id="PRO_5012981289" description="YARHG domain-containing protein" evidence="1">
    <location>
        <begin position="26"/>
        <end position="112"/>
    </location>
</feature>
<evidence type="ECO:0000313" key="3">
    <source>
        <dbReference type="Proteomes" id="UP000192872"/>
    </source>
</evidence>
<comment type="caution">
    <text evidence="2">The sequence shown here is derived from an EMBL/GenBank/DDBJ whole genome shotgun (WGS) entry which is preliminary data.</text>
</comment>
<reference evidence="2 3" key="1">
    <citation type="journal article" date="2017" name="Water Res.">
        <title>Comammox in drinking water systems.</title>
        <authorList>
            <person name="Wang Y."/>
            <person name="Ma L."/>
            <person name="Mao Y."/>
            <person name="Jiang X."/>
            <person name="Xia Y."/>
            <person name="Yu K."/>
            <person name="Li B."/>
            <person name="Zhang T."/>
        </authorList>
    </citation>
    <scope>NUCLEOTIDE SEQUENCE [LARGE SCALE GENOMIC DNA]</scope>
    <source>
        <strain evidence="2">SG_bin8</strain>
    </source>
</reference>
<dbReference type="Proteomes" id="UP000192872">
    <property type="component" value="Unassembled WGS sequence"/>
</dbReference>
<protein>
    <recommendedName>
        <fullName evidence="4">YARHG domain-containing protein</fullName>
    </recommendedName>
</protein>
<evidence type="ECO:0000256" key="1">
    <source>
        <dbReference type="SAM" id="SignalP"/>
    </source>
</evidence>
<dbReference type="EMBL" id="LWDL01000031">
    <property type="protein sequence ID" value="OQW49705.1"/>
    <property type="molecule type" value="Genomic_DNA"/>
</dbReference>
<gene>
    <name evidence="2" type="ORF">A4S15_03065</name>
</gene>
<dbReference type="RefSeq" id="WP_376799924.1">
    <property type="nucleotide sequence ID" value="NZ_DBNB01000008.1"/>
</dbReference>
<keyword evidence="1" id="KW-0732">Signal</keyword>
<evidence type="ECO:0000313" key="2">
    <source>
        <dbReference type="EMBL" id="OQW49705.1"/>
    </source>
</evidence>
<dbReference type="STRING" id="1827387.A4S15_03065"/>
<accession>A0A1W9HQG2</accession>
<dbReference type="AlphaFoldDB" id="A0A1W9HQG2"/>
<organism evidence="2 3">
    <name type="scientific">Candidatus Raskinella chloraquaticus</name>
    <dbReference type="NCBI Taxonomy" id="1951219"/>
    <lineage>
        <taxon>Bacteria</taxon>
        <taxon>Pseudomonadati</taxon>
        <taxon>Pseudomonadota</taxon>
        <taxon>Alphaproteobacteria</taxon>
        <taxon>Hyphomicrobiales</taxon>
        <taxon>Phreatobacteraceae</taxon>
        <taxon>Candidatus Raskinella</taxon>
    </lineage>
</organism>
<feature type="signal peptide" evidence="1">
    <location>
        <begin position="1"/>
        <end position="25"/>
    </location>
</feature>
<name>A0A1W9HQG2_9HYPH</name>